<keyword evidence="5" id="KW-0521">NADP</keyword>
<comment type="similarity">
    <text evidence="2">Belongs to the FAD-binding monooxygenase family.</text>
</comment>
<evidence type="ECO:0000256" key="6">
    <source>
        <dbReference type="ARBA" id="ARBA00023002"/>
    </source>
</evidence>
<dbReference type="RefSeq" id="WP_220210434.1">
    <property type="nucleotide sequence ID" value="NZ_BNJK01000002.1"/>
</dbReference>
<sequence length="536" mass="60382">MSRKQHSASEFDAIVIGAGFSGLYMLYRLRELGLSTRVYEAGEGVGGTWYWNRYPGARCDTPSIHYSYSFSPDLEQEWEWPEKYPTQPEILRYLNHVADRFDLRRDIQFSTRVISAVYDNSTNRWTIQTHQGDQASARYCITAIGCLSAPNTPTFQGLDSFQGQVHHTARWPSEGVDFTGKQVGIIGTGSTGIQAIPQIVKQADHVTVFQRTPNYSIPARNRPLTSEEKASVKANYRKLRQTDRESPAGITLNFHRQSALEVTPEERQKKFDEAWAVGGTQMLSTFSDLDTNLEANTYLADFVRSKIATIVHNSERAKLLMPHDHPIGSKRICVDTEYYETYNRENVSLVDVRISPIEAITPTGLRTHNGEYKLDMIVFATGFDAMTGSLFKIDIRGKDGQALKEKWAGGPRTYLGLMTAGFPNLFIITGPGSPSVLSNMVVSIEQHVEWITDCMKYMLEHNFARLEPHVEAEASWVAHVNEVAHLTLYPLANSWYLGANIPGKLRVFMPYVGGVGNYRKKCQEIAEKGYEGFAFC</sequence>
<dbReference type="PANTHER" id="PTHR43098">
    <property type="entry name" value="L-ORNITHINE N(5)-MONOOXYGENASE-RELATED"/>
    <property type="match status" value="1"/>
</dbReference>
<evidence type="ECO:0000256" key="1">
    <source>
        <dbReference type="ARBA" id="ARBA00001974"/>
    </source>
</evidence>
<dbReference type="GO" id="GO:0016709">
    <property type="term" value="F:oxidoreductase activity, acting on paired donors, with incorporation or reduction of molecular oxygen, NAD(P)H as one donor, and incorporation of one atom of oxygen"/>
    <property type="evidence" value="ECO:0007669"/>
    <property type="project" value="UniProtKB-ARBA"/>
</dbReference>
<dbReference type="PANTHER" id="PTHR43098:SF3">
    <property type="entry name" value="L-ORNITHINE N(5)-MONOOXYGENASE-RELATED"/>
    <property type="match status" value="1"/>
</dbReference>
<evidence type="ECO:0000256" key="3">
    <source>
        <dbReference type="ARBA" id="ARBA00022630"/>
    </source>
</evidence>
<proteinExistence type="inferred from homology"/>
<dbReference type="Pfam" id="PF13738">
    <property type="entry name" value="Pyr_redox_3"/>
    <property type="match status" value="1"/>
</dbReference>
<keyword evidence="9" id="KW-1185">Reference proteome</keyword>
<evidence type="ECO:0000256" key="7">
    <source>
        <dbReference type="ARBA" id="ARBA00023033"/>
    </source>
</evidence>
<keyword evidence="3" id="KW-0285">Flavoprotein</keyword>
<evidence type="ECO:0000256" key="4">
    <source>
        <dbReference type="ARBA" id="ARBA00022827"/>
    </source>
</evidence>
<dbReference type="SUPFAM" id="SSF51905">
    <property type="entry name" value="FAD/NAD(P)-binding domain"/>
    <property type="match status" value="3"/>
</dbReference>
<gene>
    <name evidence="8" type="ORF">KSF_098610</name>
</gene>
<comment type="caution">
    <text evidence="8">The sequence shown here is derived from an EMBL/GenBank/DDBJ whole genome shotgun (WGS) entry which is preliminary data.</text>
</comment>
<keyword evidence="4" id="KW-0274">FAD</keyword>
<evidence type="ECO:0000313" key="9">
    <source>
        <dbReference type="Proteomes" id="UP000597444"/>
    </source>
</evidence>
<evidence type="ECO:0000256" key="2">
    <source>
        <dbReference type="ARBA" id="ARBA00010139"/>
    </source>
</evidence>
<comment type="cofactor">
    <cofactor evidence="1">
        <name>FAD</name>
        <dbReference type="ChEBI" id="CHEBI:57692"/>
    </cofactor>
</comment>
<dbReference type="Proteomes" id="UP000597444">
    <property type="component" value="Unassembled WGS sequence"/>
</dbReference>
<keyword evidence="7 8" id="KW-0503">Monooxygenase</keyword>
<dbReference type="Gene3D" id="3.50.50.60">
    <property type="entry name" value="FAD/NAD(P)-binding domain"/>
    <property type="match status" value="2"/>
</dbReference>
<organism evidence="8 9">
    <name type="scientific">Reticulibacter mediterranei</name>
    <dbReference type="NCBI Taxonomy" id="2778369"/>
    <lineage>
        <taxon>Bacteria</taxon>
        <taxon>Bacillati</taxon>
        <taxon>Chloroflexota</taxon>
        <taxon>Ktedonobacteria</taxon>
        <taxon>Ktedonobacterales</taxon>
        <taxon>Reticulibacteraceae</taxon>
        <taxon>Reticulibacter</taxon>
    </lineage>
</organism>
<reference evidence="8" key="1">
    <citation type="submission" date="2020-10" db="EMBL/GenBank/DDBJ databases">
        <title>Taxonomic study of unclassified bacteria belonging to the class Ktedonobacteria.</title>
        <authorList>
            <person name="Yabe S."/>
            <person name="Wang C.M."/>
            <person name="Zheng Y."/>
            <person name="Sakai Y."/>
            <person name="Cavaletti L."/>
            <person name="Monciardini P."/>
            <person name="Donadio S."/>
        </authorList>
    </citation>
    <scope>NUCLEOTIDE SEQUENCE</scope>
    <source>
        <strain evidence="8">ID150040</strain>
    </source>
</reference>
<dbReference type="InterPro" id="IPR050775">
    <property type="entry name" value="FAD-binding_Monooxygenases"/>
</dbReference>
<keyword evidence="6" id="KW-0560">Oxidoreductase</keyword>
<accession>A0A8J3IST5</accession>
<evidence type="ECO:0000313" key="8">
    <source>
        <dbReference type="EMBL" id="GHO99813.1"/>
    </source>
</evidence>
<dbReference type="EMBL" id="BNJK01000002">
    <property type="protein sequence ID" value="GHO99813.1"/>
    <property type="molecule type" value="Genomic_DNA"/>
</dbReference>
<protein>
    <submittedName>
        <fullName evidence="8">Cyclohexanone monooxygenase</fullName>
    </submittedName>
</protein>
<dbReference type="InterPro" id="IPR036188">
    <property type="entry name" value="FAD/NAD-bd_sf"/>
</dbReference>
<dbReference type="AlphaFoldDB" id="A0A8J3IST5"/>
<name>A0A8J3IST5_9CHLR</name>
<evidence type="ECO:0000256" key="5">
    <source>
        <dbReference type="ARBA" id="ARBA00022857"/>
    </source>
</evidence>